<dbReference type="AlphaFoldDB" id="A0A2T0FMA4"/>
<organism evidence="3 4">
    <name type="scientific">Wickerhamiella sorbophila</name>
    <dbReference type="NCBI Taxonomy" id="45607"/>
    <lineage>
        <taxon>Eukaryota</taxon>
        <taxon>Fungi</taxon>
        <taxon>Dikarya</taxon>
        <taxon>Ascomycota</taxon>
        <taxon>Saccharomycotina</taxon>
        <taxon>Dipodascomycetes</taxon>
        <taxon>Dipodascales</taxon>
        <taxon>Trichomonascaceae</taxon>
        <taxon>Wickerhamiella</taxon>
    </lineage>
</organism>
<evidence type="ECO:0000259" key="2">
    <source>
        <dbReference type="Pfam" id="PF04774"/>
    </source>
</evidence>
<dbReference type="InterPro" id="IPR006861">
    <property type="entry name" value="HABP4_PAIRBP1-bd"/>
</dbReference>
<dbReference type="Pfam" id="PF04774">
    <property type="entry name" value="HABP4_PAI-RBP1"/>
    <property type="match status" value="1"/>
</dbReference>
<proteinExistence type="predicted"/>
<evidence type="ECO:0000313" key="4">
    <source>
        <dbReference type="Proteomes" id="UP000238350"/>
    </source>
</evidence>
<feature type="region of interest" description="Disordered" evidence="1">
    <location>
        <begin position="103"/>
        <end position="123"/>
    </location>
</feature>
<accession>A0A2T0FMA4</accession>
<dbReference type="STRING" id="45607.A0A2T0FMA4"/>
<comment type="caution">
    <text evidence="3">The sequence shown here is derived from an EMBL/GenBank/DDBJ whole genome shotgun (WGS) entry which is preliminary data.</text>
</comment>
<gene>
    <name evidence="3" type="ORF">B9G98_03729</name>
</gene>
<name>A0A2T0FMA4_9ASCO</name>
<dbReference type="GeneID" id="36517477"/>
<evidence type="ECO:0000313" key="3">
    <source>
        <dbReference type="EMBL" id="PRT56109.1"/>
    </source>
</evidence>
<feature type="domain" description="Hyaluronan/mRNA-binding protein" evidence="2">
    <location>
        <begin position="75"/>
        <end position="100"/>
    </location>
</feature>
<feature type="compositionally biased region" description="Low complexity" evidence="1">
    <location>
        <begin position="40"/>
        <end position="59"/>
    </location>
</feature>
<feature type="compositionally biased region" description="Polar residues" evidence="1">
    <location>
        <begin position="23"/>
        <end position="39"/>
    </location>
</feature>
<sequence length="123" mass="14110">MMTSDYVGRCIRMHIKARVSLGIPSQQTEQLNQTNQRTPQSTQSTMARTRRSSSASESSLPKYFGKHSFYNEDPHKIKKNGAGRHNWGTEMDEIDFLEKSGKFNLAGSRRHSNSQHLRPELEE</sequence>
<dbReference type="Proteomes" id="UP000238350">
    <property type="component" value="Unassembled WGS sequence"/>
</dbReference>
<evidence type="ECO:0000256" key="1">
    <source>
        <dbReference type="SAM" id="MobiDB-lite"/>
    </source>
</evidence>
<dbReference type="RefSeq" id="XP_024666054.1">
    <property type="nucleotide sequence ID" value="XM_024810286.1"/>
</dbReference>
<keyword evidence="4" id="KW-1185">Reference proteome</keyword>
<dbReference type="OrthoDB" id="2122308at2759"/>
<dbReference type="EMBL" id="NDIQ01000022">
    <property type="protein sequence ID" value="PRT56109.1"/>
    <property type="molecule type" value="Genomic_DNA"/>
</dbReference>
<feature type="region of interest" description="Disordered" evidence="1">
    <location>
        <begin position="22"/>
        <end position="85"/>
    </location>
</feature>
<protein>
    <recommendedName>
        <fullName evidence="2">Hyaluronan/mRNA-binding protein domain-containing protein</fullName>
    </recommendedName>
</protein>
<reference evidence="3 4" key="1">
    <citation type="submission" date="2017-04" db="EMBL/GenBank/DDBJ databases">
        <title>Genome sequencing of [Candida] sorbophila.</title>
        <authorList>
            <person name="Ahn J.O."/>
        </authorList>
    </citation>
    <scope>NUCLEOTIDE SEQUENCE [LARGE SCALE GENOMIC DNA]</scope>
    <source>
        <strain evidence="3 4">DS02</strain>
    </source>
</reference>